<dbReference type="InterPro" id="IPR000683">
    <property type="entry name" value="Gfo/Idh/MocA-like_OxRdtase_N"/>
</dbReference>
<proteinExistence type="predicted"/>
<keyword evidence="3" id="KW-1185">Reference proteome</keyword>
<evidence type="ECO:0000313" key="2">
    <source>
        <dbReference type="EMBL" id="MBV7269244.1"/>
    </source>
</evidence>
<evidence type="ECO:0000259" key="1">
    <source>
        <dbReference type="Pfam" id="PF01408"/>
    </source>
</evidence>
<reference evidence="2" key="1">
    <citation type="submission" date="2021-04" db="EMBL/GenBank/DDBJ databases">
        <authorList>
            <person name="Pira H."/>
            <person name="Risdian C."/>
            <person name="Wink J."/>
        </authorList>
    </citation>
    <scope>NUCLEOTIDE SEQUENCE</scope>
    <source>
        <strain evidence="2">WHY3</strain>
    </source>
</reference>
<dbReference type="RefSeq" id="WP_218545862.1">
    <property type="nucleotide sequence ID" value="NZ_JAGSPD010000006.1"/>
</dbReference>
<name>A0A9X1JPZ9_9FLAO</name>
<sequence length="305" mass="35563">MKILIYGLGRMGLTHYVILNNLVPNAEFTFVEPNKILNFLSKRNINGRFLTNDRKLSDPFDITLITTPPFVHESLVDKCLERGDKIVFVEKPFGGHSNYSYSNQANNVFIGYVLRFNPIIHWVKNNINPTDILECQSQYLSNTIENKPKGWRNGVFSGVLNEMGSHILDLNNYLFEIEDYDVNYKEMKSHISDVDDEVKFNLTSKDRKFNFYFNWVDKTIRKPMFNFELALKNGSSVYFDQQKIEIRKDGEIEKISVVALEQKIPFYLRGVDFTKQMEDLINNQNTLCTIQDALVINNLMKQILE</sequence>
<dbReference type="Proteomes" id="UP001138894">
    <property type="component" value="Unassembled WGS sequence"/>
</dbReference>
<dbReference type="EMBL" id="JAGSPD010000006">
    <property type="protein sequence ID" value="MBV7269244.1"/>
    <property type="molecule type" value="Genomic_DNA"/>
</dbReference>
<comment type="caution">
    <text evidence="2">The sequence shown here is derived from an EMBL/GenBank/DDBJ whole genome shotgun (WGS) entry which is preliminary data.</text>
</comment>
<feature type="domain" description="Gfo/Idh/MocA-like oxidoreductase N-terminal" evidence="1">
    <location>
        <begin position="2"/>
        <end position="93"/>
    </location>
</feature>
<protein>
    <submittedName>
        <fullName evidence="2">Gfo/Idh/MocA family oxidoreductase</fullName>
    </submittedName>
</protein>
<gene>
    <name evidence="2" type="ORF">KCG49_08590</name>
</gene>
<dbReference type="GO" id="GO:0000166">
    <property type="term" value="F:nucleotide binding"/>
    <property type="evidence" value="ECO:0007669"/>
    <property type="project" value="InterPro"/>
</dbReference>
<organism evidence="2 3">
    <name type="scientific">Winogradskyella luteola</name>
    <dbReference type="NCBI Taxonomy" id="2828330"/>
    <lineage>
        <taxon>Bacteria</taxon>
        <taxon>Pseudomonadati</taxon>
        <taxon>Bacteroidota</taxon>
        <taxon>Flavobacteriia</taxon>
        <taxon>Flavobacteriales</taxon>
        <taxon>Flavobacteriaceae</taxon>
        <taxon>Winogradskyella</taxon>
    </lineage>
</organism>
<dbReference type="Pfam" id="PF01408">
    <property type="entry name" value="GFO_IDH_MocA"/>
    <property type="match status" value="1"/>
</dbReference>
<accession>A0A9X1JPZ9</accession>
<dbReference type="AlphaFoldDB" id="A0A9X1JPZ9"/>
<evidence type="ECO:0000313" key="3">
    <source>
        <dbReference type="Proteomes" id="UP001138894"/>
    </source>
</evidence>